<name>A0A2P2P9I2_RHIMU</name>
<accession>A0A2P2P9I2</accession>
<sequence>MITINNKMSQGSTIYLC</sequence>
<evidence type="ECO:0000313" key="1">
    <source>
        <dbReference type="EMBL" id="MBX51426.1"/>
    </source>
</evidence>
<reference evidence="1" key="1">
    <citation type="submission" date="2018-02" db="EMBL/GenBank/DDBJ databases">
        <title>Rhizophora mucronata_Transcriptome.</title>
        <authorList>
            <person name="Meera S.P."/>
            <person name="Sreeshan A."/>
            <person name="Augustine A."/>
        </authorList>
    </citation>
    <scope>NUCLEOTIDE SEQUENCE</scope>
    <source>
        <tissue evidence="1">Leaf</tissue>
    </source>
</reference>
<dbReference type="EMBL" id="GGEC01070942">
    <property type="protein sequence ID" value="MBX51426.1"/>
    <property type="molecule type" value="Transcribed_RNA"/>
</dbReference>
<proteinExistence type="predicted"/>
<organism evidence="1">
    <name type="scientific">Rhizophora mucronata</name>
    <name type="common">Asiatic mangrove</name>
    <dbReference type="NCBI Taxonomy" id="61149"/>
    <lineage>
        <taxon>Eukaryota</taxon>
        <taxon>Viridiplantae</taxon>
        <taxon>Streptophyta</taxon>
        <taxon>Embryophyta</taxon>
        <taxon>Tracheophyta</taxon>
        <taxon>Spermatophyta</taxon>
        <taxon>Magnoliopsida</taxon>
        <taxon>eudicotyledons</taxon>
        <taxon>Gunneridae</taxon>
        <taxon>Pentapetalae</taxon>
        <taxon>rosids</taxon>
        <taxon>fabids</taxon>
        <taxon>Malpighiales</taxon>
        <taxon>Rhizophoraceae</taxon>
        <taxon>Rhizophora</taxon>
    </lineage>
</organism>
<protein>
    <submittedName>
        <fullName evidence="1">Uncharacterized protein</fullName>
    </submittedName>
</protein>
<dbReference type="AlphaFoldDB" id="A0A2P2P9I2"/>